<evidence type="ECO:0000313" key="1">
    <source>
        <dbReference type="WBParaSite" id="BTMF_0000182001-mRNA-1"/>
    </source>
</evidence>
<dbReference type="AlphaFoldDB" id="A0A0R3Q669"/>
<protein>
    <submittedName>
        <fullName evidence="1">Transcriptional regulator</fullName>
    </submittedName>
</protein>
<reference evidence="1" key="1">
    <citation type="submission" date="2017-02" db="UniProtKB">
        <authorList>
            <consortium name="WormBaseParasite"/>
        </authorList>
    </citation>
    <scope>IDENTIFICATION</scope>
</reference>
<dbReference type="WBParaSite" id="BTMF_0000182001-mRNA-1">
    <property type="protein sequence ID" value="BTMF_0000182001-mRNA-1"/>
    <property type="gene ID" value="BTMF_0000182001"/>
</dbReference>
<name>A0A0R3Q669_9BILA</name>
<sequence length="32" mass="3727">MINGKRKLPYKRWHLMRSIAKSVICASVGRIL</sequence>
<organism evidence="1">
    <name type="scientific">Brugia timori</name>
    <dbReference type="NCBI Taxonomy" id="42155"/>
    <lineage>
        <taxon>Eukaryota</taxon>
        <taxon>Metazoa</taxon>
        <taxon>Ecdysozoa</taxon>
        <taxon>Nematoda</taxon>
        <taxon>Chromadorea</taxon>
        <taxon>Rhabditida</taxon>
        <taxon>Spirurina</taxon>
        <taxon>Spiruromorpha</taxon>
        <taxon>Filarioidea</taxon>
        <taxon>Onchocercidae</taxon>
        <taxon>Brugia</taxon>
    </lineage>
</organism>
<proteinExistence type="predicted"/>
<accession>A0A0R3Q669</accession>